<evidence type="ECO:0000256" key="5">
    <source>
        <dbReference type="ARBA" id="ARBA00023136"/>
    </source>
</evidence>
<dbReference type="PANTHER" id="PTHR11101">
    <property type="entry name" value="PHOSPHATE TRANSPORTER"/>
    <property type="match status" value="1"/>
</dbReference>
<comment type="similarity">
    <text evidence="6">Belongs to the inorganic phosphate transporter (PiT) (TC 2.A.20) family.</text>
</comment>
<feature type="transmembrane region" description="Helical" evidence="6">
    <location>
        <begin position="437"/>
        <end position="457"/>
    </location>
</feature>
<proteinExistence type="inferred from homology"/>
<dbReference type="OrthoDB" id="9779554at2"/>
<comment type="subcellular location">
    <subcellularLocation>
        <location evidence="1 6">Membrane</location>
        <topology evidence="1 6">Multi-pass membrane protein</topology>
    </subcellularLocation>
</comment>
<evidence type="ECO:0000256" key="2">
    <source>
        <dbReference type="ARBA" id="ARBA00022448"/>
    </source>
</evidence>
<keyword evidence="5 6" id="KW-0472">Membrane</keyword>
<name>A0A418Q787_9CORY</name>
<dbReference type="RefSeq" id="WP_025402348.1">
    <property type="nucleotide sequence ID" value="NZ_CBCRUA010000013.1"/>
</dbReference>
<keyword evidence="3 6" id="KW-0812">Transmembrane</keyword>
<dbReference type="STRING" id="1451189.CFAL_03575"/>
<dbReference type="GO" id="GO:0005315">
    <property type="term" value="F:phosphate transmembrane transporter activity"/>
    <property type="evidence" value="ECO:0007669"/>
    <property type="project" value="InterPro"/>
</dbReference>
<dbReference type="GO" id="GO:0016020">
    <property type="term" value="C:membrane"/>
    <property type="evidence" value="ECO:0007669"/>
    <property type="project" value="UniProtKB-SubCell"/>
</dbReference>
<feature type="transmembrane region" description="Helical" evidence="6">
    <location>
        <begin position="207"/>
        <end position="225"/>
    </location>
</feature>
<feature type="region of interest" description="Disordered" evidence="7">
    <location>
        <begin position="1"/>
        <end position="22"/>
    </location>
</feature>
<evidence type="ECO:0000256" key="7">
    <source>
        <dbReference type="SAM" id="MobiDB-lite"/>
    </source>
</evidence>
<protein>
    <recommendedName>
        <fullName evidence="6">Phosphate transporter</fullName>
    </recommendedName>
</protein>
<feature type="transmembrane region" description="Helical" evidence="6">
    <location>
        <begin position="144"/>
        <end position="163"/>
    </location>
</feature>
<feature type="transmembrane region" description="Helical" evidence="6">
    <location>
        <begin position="64"/>
        <end position="82"/>
    </location>
</feature>
<dbReference type="GO" id="GO:0035435">
    <property type="term" value="P:phosphate ion transmembrane transport"/>
    <property type="evidence" value="ECO:0007669"/>
    <property type="project" value="TreeGrafter"/>
</dbReference>
<feature type="transmembrane region" description="Helical" evidence="6">
    <location>
        <begin position="33"/>
        <end position="52"/>
    </location>
</feature>
<keyword evidence="2 6" id="KW-0813">Transport</keyword>
<evidence type="ECO:0000256" key="6">
    <source>
        <dbReference type="RuleBase" id="RU363058"/>
    </source>
</evidence>
<organism evidence="8 9">
    <name type="scientific">Corynebacterium falsenii</name>
    <dbReference type="NCBI Taxonomy" id="108486"/>
    <lineage>
        <taxon>Bacteria</taxon>
        <taxon>Bacillati</taxon>
        <taxon>Actinomycetota</taxon>
        <taxon>Actinomycetes</taxon>
        <taxon>Mycobacteriales</taxon>
        <taxon>Corynebacteriaceae</taxon>
        <taxon>Corynebacterium</taxon>
    </lineage>
</organism>
<dbReference type="Proteomes" id="UP000285278">
    <property type="component" value="Unassembled WGS sequence"/>
</dbReference>
<keyword evidence="4 6" id="KW-1133">Transmembrane helix</keyword>
<feature type="transmembrane region" description="Helical" evidence="6">
    <location>
        <begin position="477"/>
        <end position="509"/>
    </location>
</feature>
<feature type="compositionally biased region" description="Low complexity" evidence="7">
    <location>
        <begin position="1"/>
        <end position="16"/>
    </location>
</feature>
<feature type="transmembrane region" description="Helical" evidence="6">
    <location>
        <begin position="521"/>
        <end position="543"/>
    </location>
</feature>
<accession>A0A418Q787</accession>
<dbReference type="InterPro" id="IPR001204">
    <property type="entry name" value="Phos_transporter"/>
</dbReference>
<feature type="transmembrane region" description="Helical" evidence="6">
    <location>
        <begin position="350"/>
        <end position="371"/>
    </location>
</feature>
<evidence type="ECO:0000256" key="4">
    <source>
        <dbReference type="ARBA" id="ARBA00022989"/>
    </source>
</evidence>
<dbReference type="Pfam" id="PF01384">
    <property type="entry name" value="PHO4"/>
    <property type="match status" value="1"/>
</dbReference>
<comment type="caution">
    <text evidence="8">The sequence shown here is derived from an EMBL/GenBank/DDBJ whole genome shotgun (WGS) entry which is preliminary data.</text>
</comment>
<dbReference type="EMBL" id="QXJK01000004">
    <property type="protein sequence ID" value="RIX35181.1"/>
    <property type="molecule type" value="Genomic_DNA"/>
</dbReference>
<evidence type="ECO:0000256" key="3">
    <source>
        <dbReference type="ARBA" id="ARBA00022692"/>
    </source>
</evidence>
<sequence length="547" mass="58486">MSTQSTSSASSTHTSSDLPPGINPLPEDGNNKWWHLFFGALLAVTLIVFLFWSNDFVGAGANKIILVTSVIFAVFMAFNIGGNDVANSFGTSVGAGTLTLKQALVVAAIFEVSGAVLAGGEVTDTVRSGIVDLNAINGLDPSEFVYIMMAALLGAAIWLLAATRMGWPVSTTHSIVGGIVGAALAVGFITGKGGWNMVQWAEIGRIAMSWVLSPVLGGIAAYILYRIIKNSILVYNDEAERRLREIKVEKKDLKLRHKLAFDQLSEAEQIAYTNAMVRDSMLMREKDWDPKDLESDYFKELNKINAKADDVDAHKALDTWVPLLAAGGSIIISAMMLFKGLKNLHFGLNSVANFMIIGMIAAVVWMAVYIFSRTLKRQNLSRSTFLLFSWMQVFTASAFAFSHGSNDIANALGPFVAILDVLKTNNIASESAVPMPVMIVMGVALISGLWFIGRFVIATVGTKITQMHPASGFAAELSAAAVVMGASVLGLPVSSTHILIGAVLGVGLVNRAANWNLMKPIAMAWVITLPAAAAVAAITVSILRVVF</sequence>
<keyword evidence="6" id="KW-0592">Phosphate transport</keyword>
<dbReference type="PANTHER" id="PTHR11101:SF80">
    <property type="entry name" value="PHOSPHATE TRANSPORTER"/>
    <property type="match status" value="1"/>
</dbReference>
<feature type="transmembrane region" description="Helical" evidence="6">
    <location>
        <begin position="383"/>
        <end position="402"/>
    </location>
</feature>
<keyword evidence="9" id="KW-1185">Reference proteome</keyword>
<gene>
    <name evidence="8" type="ORF">D3M95_04715</name>
</gene>
<evidence type="ECO:0000256" key="1">
    <source>
        <dbReference type="ARBA" id="ARBA00004141"/>
    </source>
</evidence>
<evidence type="ECO:0000313" key="9">
    <source>
        <dbReference type="Proteomes" id="UP000285278"/>
    </source>
</evidence>
<evidence type="ECO:0000313" key="8">
    <source>
        <dbReference type="EMBL" id="RIX35181.1"/>
    </source>
</evidence>
<reference evidence="8 9" key="1">
    <citation type="submission" date="2018-09" db="EMBL/GenBank/DDBJ databases">
        <title>Optimization and identification of Corynebacterium falsenii FN1-14 from fish paste.</title>
        <authorList>
            <person name="Daroonpunt R."/>
            <person name="Tanasupawat S."/>
        </authorList>
    </citation>
    <scope>NUCLEOTIDE SEQUENCE [LARGE SCALE GENOMIC DNA]</scope>
    <source>
        <strain evidence="8 9">FN1-14</strain>
    </source>
</reference>
<feature type="transmembrane region" description="Helical" evidence="6">
    <location>
        <begin position="320"/>
        <end position="338"/>
    </location>
</feature>
<dbReference type="AlphaFoldDB" id="A0A418Q787"/>
<feature type="transmembrane region" description="Helical" evidence="6">
    <location>
        <begin position="175"/>
        <end position="195"/>
    </location>
</feature>